<accession>A0ABM1TED9</accession>
<feature type="domain" description="THAP-type" evidence="6">
    <location>
        <begin position="1"/>
        <end position="79"/>
    </location>
</feature>
<dbReference type="InterPro" id="IPR038441">
    <property type="entry name" value="THAP_Znf_sf"/>
</dbReference>
<evidence type="ECO:0000313" key="7">
    <source>
        <dbReference type="Proteomes" id="UP000694941"/>
    </source>
</evidence>
<evidence type="ECO:0000256" key="4">
    <source>
        <dbReference type="ARBA" id="ARBA00023125"/>
    </source>
</evidence>
<dbReference type="SMART" id="SM00980">
    <property type="entry name" value="THAP"/>
    <property type="match status" value="1"/>
</dbReference>
<keyword evidence="4 5" id="KW-0238">DNA-binding</keyword>
<dbReference type="RefSeq" id="XP_022254245.1">
    <property type="nucleotide sequence ID" value="XM_022398537.1"/>
</dbReference>
<organism evidence="7 8">
    <name type="scientific">Limulus polyphemus</name>
    <name type="common">Atlantic horseshoe crab</name>
    <dbReference type="NCBI Taxonomy" id="6850"/>
    <lineage>
        <taxon>Eukaryota</taxon>
        <taxon>Metazoa</taxon>
        <taxon>Ecdysozoa</taxon>
        <taxon>Arthropoda</taxon>
        <taxon>Chelicerata</taxon>
        <taxon>Merostomata</taxon>
        <taxon>Xiphosura</taxon>
        <taxon>Limulidae</taxon>
        <taxon>Limulus</taxon>
    </lineage>
</organism>
<dbReference type="Proteomes" id="UP000694941">
    <property type="component" value="Unplaced"/>
</dbReference>
<dbReference type="PROSITE" id="PS50950">
    <property type="entry name" value="ZF_THAP"/>
    <property type="match status" value="1"/>
</dbReference>
<dbReference type="SMART" id="SM00692">
    <property type="entry name" value="DM3"/>
    <property type="match status" value="1"/>
</dbReference>
<dbReference type="GeneID" id="106469978"/>
<evidence type="ECO:0000256" key="3">
    <source>
        <dbReference type="ARBA" id="ARBA00022833"/>
    </source>
</evidence>
<dbReference type="SUPFAM" id="SSF57716">
    <property type="entry name" value="Glucocorticoid receptor-like (DNA-binding domain)"/>
    <property type="match status" value="1"/>
</dbReference>
<dbReference type="PANTHER" id="PTHR47696:SF2">
    <property type="entry name" value="PROVISIONAL ORTHOLOG OF THAP DOMAIN CONTAINING 1"/>
    <property type="match status" value="1"/>
</dbReference>
<evidence type="ECO:0000256" key="1">
    <source>
        <dbReference type="ARBA" id="ARBA00022723"/>
    </source>
</evidence>
<keyword evidence="1" id="KW-0479">Metal-binding</keyword>
<keyword evidence="7" id="KW-1185">Reference proteome</keyword>
<dbReference type="Pfam" id="PF05485">
    <property type="entry name" value="THAP"/>
    <property type="match status" value="1"/>
</dbReference>
<sequence length="177" mass="20468">MPRCSAVGCSNISTKGCGKTFHLFPKNVERRQLWVARMRREKFKPSDKAVVCSDHFEEEYFDKTGQTVRLRPDAVPTVFNFPKHYQKKAGNHKLPTTRQYAESNHQQTPHVTVDNKIIVADHQYCTASPQKMKSKLHWTVDVSQACRKRSKLGRKIAQKSRFPAKRYILHADSINDL</sequence>
<proteinExistence type="predicted"/>
<keyword evidence="2 5" id="KW-0863">Zinc-finger</keyword>
<dbReference type="PANTHER" id="PTHR47696">
    <property type="entry name" value="THAP DOMAIN-CONTAINING PROTEIN 2"/>
    <property type="match status" value="1"/>
</dbReference>
<evidence type="ECO:0000256" key="5">
    <source>
        <dbReference type="PROSITE-ProRule" id="PRU00309"/>
    </source>
</evidence>
<gene>
    <name evidence="8" type="primary">LOC106469978</name>
</gene>
<evidence type="ECO:0000259" key="6">
    <source>
        <dbReference type="PROSITE" id="PS50950"/>
    </source>
</evidence>
<reference evidence="8" key="1">
    <citation type="submission" date="2025-08" db="UniProtKB">
        <authorList>
            <consortium name="RefSeq"/>
        </authorList>
    </citation>
    <scope>IDENTIFICATION</scope>
    <source>
        <tissue evidence="8">Muscle</tissue>
    </source>
</reference>
<dbReference type="Gene3D" id="6.20.210.20">
    <property type="entry name" value="THAP domain"/>
    <property type="match status" value="1"/>
</dbReference>
<dbReference type="InterPro" id="IPR026521">
    <property type="entry name" value="THAP2"/>
</dbReference>
<evidence type="ECO:0000256" key="2">
    <source>
        <dbReference type="ARBA" id="ARBA00022771"/>
    </source>
</evidence>
<evidence type="ECO:0000313" key="8">
    <source>
        <dbReference type="RefSeq" id="XP_022254245.1"/>
    </source>
</evidence>
<protein>
    <submittedName>
        <fullName evidence="8">THAP domain-containing protein 2-like isoform X1</fullName>
    </submittedName>
</protein>
<dbReference type="InterPro" id="IPR006612">
    <property type="entry name" value="THAP_Znf"/>
</dbReference>
<name>A0ABM1TED9_LIMPO</name>
<keyword evidence="3" id="KW-0862">Zinc</keyword>